<dbReference type="AlphaFoldDB" id="A0A182YS55"/>
<reference evidence="9" key="1">
    <citation type="journal article" date="2014" name="Genome Biol.">
        <title>Genome analysis of a major urban malaria vector mosquito, Anopheles stephensi.</title>
        <authorList>
            <person name="Jiang X."/>
            <person name="Peery A."/>
            <person name="Hall A.B."/>
            <person name="Sharma A."/>
            <person name="Chen X.G."/>
            <person name="Waterhouse R.M."/>
            <person name="Komissarov A."/>
            <person name="Riehle M.M."/>
            <person name="Shouche Y."/>
            <person name="Sharakhova M.V."/>
            <person name="Lawson D."/>
            <person name="Pakpour N."/>
            <person name="Arensburger P."/>
            <person name="Davidson V.L."/>
            <person name="Eiglmeier K."/>
            <person name="Emrich S."/>
            <person name="George P."/>
            <person name="Kennedy R.C."/>
            <person name="Mane S.P."/>
            <person name="Maslen G."/>
            <person name="Oringanje C."/>
            <person name="Qi Y."/>
            <person name="Settlage R."/>
            <person name="Tojo M."/>
            <person name="Tubio J.M."/>
            <person name="Unger M.F."/>
            <person name="Wang B."/>
            <person name="Vernick K.D."/>
            <person name="Ribeiro J.M."/>
            <person name="James A.A."/>
            <person name="Michel K."/>
            <person name="Riehle M.A."/>
            <person name="Luckhart S."/>
            <person name="Sharakhov I.V."/>
            <person name="Tu Z."/>
        </authorList>
    </citation>
    <scope>NUCLEOTIDE SEQUENCE [LARGE SCALE GENOMIC DNA]</scope>
    <source>
        <strain evidence="9">Indian</strain>
    </source>
</reference>
<dbReference type="GO" id="GO:0004519">
    <property type="term" value="F:endonuclease activity"/>
    <property type="evidence" value="ECO:0007669"/>
    <property type="project" value="UniProtKB-KW"/>
</dbReference>
<proteinExistence type="predicted"/>
<dbReference type="STRING" id="30069.A0A182YS55"/>
<dbReference type="GO" id="GO:0003964">
    <property type="term" value="F:RNA-directed DNA polymerase activity"/>
    <property type="evidence" value="ECO:0007669"/>
    <property type="project" value="UniProtKB-EC"/>
</dbReference>
<feature type="compositionally biased region" description="Polar residues" evidence="6">
    <location>
        <begin position="683"/>
        <end position="692"/>
    </location>
</feature>
<reference evidence="8" key="2">
    <citation type="submission" date="2020-05" db="UniProtKB">
        <authorList>
            <consortium name="EnsemblMetazoa"/>
        </authorList>
    </citation>
    <scope>IDENTIFICATION</scope>
    <source>
        <strain evidence="8">Indian</strain>
    </source>
</reference>
<feature type="compositionally biased region" description="Low complexity" evidence="6">
    <location>
        <begin position="724"/>
        <end position="742"/>
    </location>
</feature>
<dbReference type="Gene3D" id="2.40.70.10">
    <property type="entry name" value="Acid Proteases"/>
    <property type="match status" value="1"/>
</dbReference>
<keyword evidence="9" id="KW-1185">Reference proteome</keyword>
<dbReference type="InterPro" id="IPR000477">
    <property type="entry name" value="RT_dom"/>
</dbReference>
<sequence length="774" mass="87238">MELDTGAPCSIIAEETLRLIKPLYTLQPSDRQFSSYTGHRVTCVGRLKVQVTIGMRTRSEQLYVVSGVSDSLLGREWISHFADQINLNELFSAQTPIHSIESTLTPDREKQLARILDSFSSVFSDSPGKLVGPPAKVHLKQNASPVFAKARDVPHALRERYAEEIEKKIRSGFYEKVDYSEWASPTHVVVKKNGKLRITGNYKPTVNPLMIVDEHPILRIEDIFNRMKGATLFCHLDVTDAYTHLPIDEQFRQVLTLNTTTHGLIRPTRAVYGAANIPAIWQRRMEEVLRGLTNVVSFFDDIIVFAKDFDELLQIQQLPIKAEQIARETRKDQHLGKILKDLEMGRDLQQTGYKAPEAKYTTVANCLLFEHRVVIPDIFRSAILQDLHVAHIGVVKMKSLATSYVYWPGIDKDIEQLAKSCHECAQTASASPKFNKHHWEYPSNAWERVHIDYAGPVADAMLLIIVDAYSKWVEVKVTHSTTTEATIKILDDIFASYGAPVTVVTDNGPQFTSEDFSNFLQRSGVKFHKRSAPYHPATNGQAERYVQTVKRALKAMHSTSATLQANLNKFLLQYRKVPHSETGEPPAKLFLGRNIRSRIDLVCPQSVQSRTAEKQRCDLRPSYRTFVPGQLVYCLSGNPRKGKWIRGTVVTRLGDLHYTVECDGIHIKRHVDQIRPALDDNKPVNQRSVSGSPQPPEVHHRRHYYGSTQPQQVPDVAPRTVPVSSESSDSACSSSSSTTSESPYGTPIGSPTPIRDTPFSVRRSTRQRTFTLLT</sequence>
<dbReference type="Gene3D" id="1.10.340.70">
    <property type="match status" value="1"/>
</dbReference>
<dbReference type="Gene3D" id="3.30.70.270">
    <property type="match status" value="1"/>
</dbReference>
<keyword evidence="3" id="KW-0548">Nucleotidyltransferase</keyword>
<keyword evidence="2" id="KW-0808">Transferase</keyword>
<dbReference type="InterPro" id="IPR043502">
    <property type="entry name" value="DNA/RNA_pol_sf"/>
</dbReference>
<dbReference type="VEuPathDB" id="VectorBase:ASTE008233"/>
<dbReference type="PANTHER" id="PTHR37984:SF5">
    <property type="entry name" value="PROTEIN NYNRIN-LIKE"/>
    <property type="match status" value="1"/>
</dbReference>
<keyword evidence="5" id="KW-0378">Hydrolase</keyword>
<accession>A0A182YS55</accession>
<protein>
    <recommendedName>
        <fullName evidence="1">RNA-directed DNA polymerase</fullName>
        <ecNumber evidence="1">2.7.7.49</ecNumber>
    </recommendedName>
</protein>
<feature type="region of interest" description="Disordered" evidence="6">
    <location>
        <begin position="676"/>
        <end position="774"/>
    </location>
</feature>
<dbReference type="Pfam" id="PF17921">
    <property type="entry name" value="Integrase_H2C2"/>
    <property type="match status" value="1"/>
</dbReference>
<dbReference type="EC" id="2.7.7.49" evidence="1"/>
<dbReference type="VEuPathDB" id="VectorBase:ASTE011800"/>
<evidence type="ECO:0000259" key="7">
    <source>
        <dbReference type="PROSITE" id="PS50994"/>
    </source>
</evidence>
<dbReference type="SUPFAM" id="SSF53098">
    <property type="entry name" value="Ribonuclease H-like"/>
    <property type="match status" value="1"/>
</dbReference>
<dbReference type="InterPro" id="IPR012337">
    <property type="entry name" value="RNaseH-like_sf"/>
</dbReference>
<dbReference type="Pfam" id="PF00078">
    <property type="entry name" value="RVT_1"/>
    <property type="match status" value="1"/>
</dbReference>
<dbReference type="SUPFAM" id="SSF56672">
    <property type="entry name" value="DNA/RNA polymerases"/>
    <property type="match status" value="1"/>
</dbReference>
<keyword evidence="5" id="KW-0255">Endonuclease</keyword>
<evidence type="ECO:0000256" key="6">
    <source>
        <dbReference type="SAM" id="MobiDB-lite"/>
    </source>
</evidence>
<dbReference type="GO" id="GO:0003676">
    <property type="term" value="F:nucleic acid binding"/>
    <property type="evidence" value="ECO:0007669"/>
    <property type="project" value="InterPro"/>
</dbReference>
<keyword evidence="4" id="KW-0540">Nuclease</keyword>
<dbReference type="CDD" id="cd01647">
    <property type="entry name" value="RT_LTR"/>
    <property type="match status" value="1"/>
</dbReference>
<dbReference type="VEuPathDB" id="VectorBase:ASTEI20_036390"/>
<dbReference type="InterPro" id="IPR041588">
    <property type="entry name" value="Integrase_H2C2"/>
</dbReference>
<evidence type="ECO:0000313" key="8">
    <source>
        <dbReference type="EnsemblMetazoa" id="ASTEI11291-PA"/>
    </source>
</evidence>
<evidence type="ECO:0000313" key="9">
    <source>
        <dbReference type="Proteomes" id="UP000076408"/>
    </source>
</evidence>
<feature type="domain" description="Integrase catalytic" evidence="7">
    <location>
        <begin position="438"/>
        <end position="594"/>
    </location>
</feature>
<organism evidence="8 9">
    <name type="scientific">Anopheles stephensi</name>
    <name type="common">Indo-Pakistan malaria mosquito</name>
    <dbReference type="NCBI Taxonomy" id="30069"/>
    <lineage>
        <taxon>Eukaryota</taxon>
        <taxon>Metazoa</taxon>
        <taxon>Ecdysozoa</taxon>
        <taxon>Arthropoda</taxon>
        <taxon>Hexapoda</taxon>
        <taxon>Insecta</taxon>
        <taxon>Pterygota</taxon>
        <taxon>Neoptera</taxon>
        <taxon>Endopterygota</taxon>
        <taxon>Diptera</taxon>
        <taxon>Nematocera</taxon>
        <taxon>Culicoidea</taxon>
        <taxon>Culicidae</taxon>
        <taxon>Anophelinae</taxon>
        <taxon>Anopheles</taxon>
    </lineage>
</organism>
<dbReference type="InterPro" id="IPR001584">
    <property type="entry name" value="Integrase_cat-core"/>
</dbReference>
<dbReference type="OMA" id="SCHECAQ"/>
<dbReference type="InterPro" id="IPR050951">
    <property type="entry name" value="Retrovirus_Pol_polyprotein"/>
</dbReference>
<name>A0A182YS55_ANOST</name>
<dbReference type="VEuPathDB" id="VectorBase:ASTEI11291"/>
<dbReference type="Gene3D" id="3.30.420.10">
    <property type="entry name" value="Ribonuclease H-like superfamily/Ribonuclease H"/>
    <property type="match status" value="1"/>
</dbReference>
<evidence type="ECO:0000256" key="4">
    <source>
        <dbReference type="ARBA" id="ARBA00022722"/>
    </source>
</evidence>
<dbReference type="GO" id="GO:0042575">
    <property type="term" value="C:DNA polymerase complex"/>
    <property type="evidence" value="ECO:0007669"/>
    <property type="project" value="UniProtKB-ARBA"/>
</dbReference>
<evidence type="ECO:0000256" key="2">
    <source>
        <dbReference type="ARBA" id="ARBA00022679"/>
    </source>
</evidence>
<evidence type="ECO:0000256" key="5">
    <source>
        <dbReference type="ARBA" id="ARBA00022759"/>
    </source>
</evidence>
<evidence type="ECO:0000256" key="1">
    <source>
        <dbReference type="ARBA" id="ARBA00012493"/>
    </source>
</evidence>
<dbReference type="EnsemblMetazoa" id="ASTEI11291-RA">
    <property type="protein sequence ID" value="ASTEI11291-PA"/>
    <property type="gene ID" value="ASTEI11291"/>
</dbReference>
<dbReference type="InterPro" id="IPR036397">
    <property type="entry name" value="RNaseH_sf"/>
</dbReference>
<dbReference type="FunFam" id="3.30.420.10:FF:000063">
    <property type="entry name" value="Retrovirus-related Pol polyprotein from transposon 297-like Protein"/>
    <property type="match status" value="1"/>
</dbReference>
<dbReference type="GO" id="GO:0015074">
    <property type="term" value="P:DNA integration"/>
    <property type="evidence" value="ECO:0007669"/>
    <property type="project" value="InterPro"/>
</dbReference>
<dbReference type="VEuPathDB" id="VectorBase:ASTEI20_031704"/>
<dbReference type="Pfam" id="PF00665">
    <property type="entry name" value="rve"/>
    <property type="match status" value="1"/>
</dbReference>
<evidence type="ECO:0000256" key="3">
    <source>
        <dbReference type="ARBA" id="ARBA00022695"/>
    </source>
</evidence>
<dbReference type="PROSITE" id="PS50994">
    <property type="entry name" value="INTEGRASE"/>
    <property type="match status" value="1"/>
</dbReference>
<dbReference type="PANTHER" id="PTHR37984">
    <property type="entry name" value="PROTEIN CBG26694"/>
    <property type="match status" value="1"/>
</dbReference>
<dbReference type="Proteomes" id="UP000076408">
    <property type="component" value="Unassembled WGS sequence"/>
</dbReference>
<dbReference type="Gene3D" id="3.10.10.10">
    <property type="entry name" value="HIV Type 1 Reverse Transcriptase, subunit A, domain 1"/>
    <property type="match status" value="1"/>
</dbReference>
<dbReference type="SUPFAM" id="SSF50630">
    <property type="entry name" value="Acid proteases"/>
    <property type="match status" value="1"/>
</dbReference>
<dbReference type="InterPro" id="IPR021109">
    <property type="entry name" value="Peptidase_aspartic_dom_sf"/>
</dbReference>
<dbReference type="InterPro" id="IPR043128">
    <property type="entry name" value="Rev_trsase/Diguanyl_cyclase"/>
</dbReference>